<dbReference type="PANTHER" id="PTHR23292">
    <property type="entry name" value="LIPOPOLYSACCHARIDE-INDUCED TUMOR NECROSIS FACTOR-ALPHA FACTOR"/>
    <property type="match status" value="1"/>
</dbReference>
<dbReference type="GO" id="GO:0005765">
    <property type="term" value="C:lysosomal membrane"/>
    <property type="evidence" value="ECO:0007669"/>
    <property type="project" value="UniProtKB-SubCell"/>
</dbReference>
<dbReference type="InterPro" id="IPR006629">
    <property type="entry name" value="LITAF"/>
</dbReference>
<evidence type="ECO:0000313" key="10">
    <source>
        <dbReference type="EMBL" id="TGZ52559.1"/>
    </source>
</evidence>
<keyword evidence="6" id="KW-0862">Zinc</keyword>
<dbReference type="GO" id="GO:0008270">
    <property type="term" value="F:zinc ion binding"/>
    <property type="evidence" value="ECO:0007669"/>
    <property type="project" value="TreeGrafter"/>
</dbReference>
<evidence type="ECO:0000256" key="4">
    <source>
        <dbReference type="ARBA" id="ARBA00005975"/>
    </source>
</evidence>
<evidence type="ECO:0000256" key="1">
    <source>
        <dbReference type="ARBA" id="ARBA00004414"/>
    </source>
</evidence>
<protein>
    <recommendedName>
        <fullName evidence="9">LITAF domain-containing protein</fullName>
    </recommendedName>
</protein>
<feature type="compositionally biased region" description="Pro residues" evidence="8">
    <location>
        <begin position="10"/>
        <end position="37"/>
    </location>
</feature>
<feature type="region of interest" description="Disordered" evidence="8">
    <location>
        <begin position="1"/>
        <end position="38"/>
    </location>
</feature>
<feature type="domain" description="LITAF" evidence="9">
    <location>
        <begin position="38"/>
        <end position="121"/>
    </location>
</feature>
<evidence type="ECO:0000259" key="9">
    <source>
        <dbReference type="PROSITE" id="PS51837"/>
    </source>
</evidence>
<keyword evidence="5" id="KW-0479">Metal-binding</keyword>
<keyword evidence="7" id="KW-0472">Membrane</keyword>
<dbReference type="Proteomes" id="UP000310200">
    <property type="component" value="Unassembled WGS sequence"/>
</dbReference>
<dbReference type="PROSITE" id="PS51837">
    <property type="entry name" value="LITAF"/>
    <property type="match status" value="1"/>
</dbReference>
<proteinExistence type="inferred from homology"/>
<name>A0A4S2KWG0_9HYME</name>
<evidence type="ECO:0000313" key="11">
    <source>
        <dbReference type="Proteomes" id="UP000310200"/>
    </source>
</evidence>
<dbReference type="Pfam" id="PF10601">
    <property type="entry name" value="zf-LITAF-like"/>
    <property type="match status" value="1"/>
</dbReference>
<evidence type="ECO:0000256" key="2">
    <source>
        <dbReference type="ARBA" id="ARBA00004481"/>
    </source>
</evidence>
<dbReference type="PANTHER" id="PTHR23292:SF14">
    <property type="entry name" value="FI16615P1-RELATED"/>
    <property type="match status" value="1"/>
</dbReference>
<keyword evidence="11" id="KW-1185">Reference proteome</keyword>
<evidence type="ECO:0000256" key="8">
    <source>
        <dbReference type="SAM" id="MobiDB-lite"/>
    </source>
</evidence>
<evidence type="ECO:0000256" key="3">
    <source>
        <dbReference type="ARBA" id="ARBA00004630"/>
    </source>
</evidence>
<evidence type="ECO:0000256" key="5">
    <source>
        <dbReference type="ARBA" id="ARBA00022723"/>
    </source>
</evidence>
<accession>A0A4S2KWG0</accession>
<evidence type="ECO:0000256" key="7">
    <source>
        <dbReference type="ARBA" id="ARBA00023136"/>
    </source>
</evidence>
<evidence type="ECO:0000256" key="6">
    <source>
        <dbReference type="ARBA" id="ARBA00022833"/>
    </source>
</evidence>
<comment type="caution">
    <text evidence="10">The sequence shown here is derived from an EMBL/GenBank/DDBJ whole genome shotgun (WGS) entry which is preliminary data.</text>
</comment>
<dbReference type="GO" id="GO:0031902">
    <property type="term" value="C:late endosome membrane"/>
    <property type="evidence" value="ECO:0007669"/>
    <property type="project" value="UniProtKB-SubCell"/>
</dbReference>
<sequence length="121" mass="13322">MEKMDHPPSYTSPPYPQPQYPYPQPPPTSMPSMPSPPHTVHTIVTGTAFSNESQHMTCPHCHATISTRVDSEANTKTHLIAVLLCLFGCWCCAPCPYCMDSCLVHKHYCPACDAFLGASEN</sequence>
<dbReference type="STRING" id="300112.A0A4S2KWG0"/>
<comment type="subcellular location">
    <subcellularLocation>
        <location evidence="2">Endosome membrane</location>
        <topology evidence="2">Peripheral membrane protein</topology>
    </subcellularLocation>
    <subcellularLocation>
        <location evidence="1">Late endosome membrane</location>
    </subcellularLocation>
    <subcellularLocation>
        <location evidence="3">Lysosome membrane</location>
        <topology evidence="3">Peripheral membrane protein</topology>
        <orientation evidence="3">Cytoplasmic side</orientation>
    </subcellularLocation>
</comment>
<gene>
    <name evidence="10" type="ORF">DBV15_10196</name>
</gene>
<comment type="similarity">
    <text evidence="4">Belongs to the CDIP1/LITAF family.</text>
</comment>
<organism evidence="10 11">
    <name type="scientific">Temnothorax longispinosus</name>
    <dbReference type="NCBI Taxonomy" id="300112"/>
    <lineage>
        <taxon>Eukaryota</taxon>
        <taxon>Metazoa</taxon>
        <taxon>Ecdysozoa</taxon>
        <taxon>Arthropoda</taxon>
        <taxon>Hexapoda</taxon>
        <taxon>Insecta</taxon>
        <taxon>Pterygota</taxon>
        <taxon>Neoptera</taxon>
        <taxon>Endopterygota</taxon>
        <taxon>Hymenoptera</taxon>
        <taxon>Apocrita</taxon>
        <taxon>Aculeata</taxon>
        <taxon>Formicoidea</taxon>
        <taxon>Formicidae</taxon>
        <taxon>Myrmicinae</taxon>
        <taxon>Temnothorax</taxon>
    </lineage>
</organism>
<dbReference type="AlphaFoldDB" id="A0A4S2KWG0"/>
<dbReference type="EMBL" id="QBLH01001247">
    <property type="protein sequence ID" value="TGZ52559.1"/>
    <property type="molecule type" value="Genomic_DNA"/>
</dbReference>
<dbReference type="SMART" id="SM00714">
    <property type="entry name" value="LITAF"/>
    <property type="match status" value="1"/>
</dbReference>
<reference evidence="10 11" key="1">
    <citation type="journal article" date="2019" name="Philos. Trans. R. Soc. Lond., B, Biol. Sci.">
        <title>Ant behaviour and brain gene expression of defending hosts depend on the ecological success of the intruding social parasite.</title>
        <authorList>
            <person name="Kaur R."/>
            <person name="Stoldt M."/>
            <person name="Jongepier E."/>
            <person name="Feldmeyer B."/>
            <person name="Menzel F."/>
            <person name="Bornberg-Bauer E."/>
            <person name="Foitzik S."/>
        </authorList>
    </citation>
    <scope>NUCLEOTIDE SEQUENCE [LARGE SCALE GENOMIC DNA]</scope>
    <source>
        <tissue evidence="10">Whole body</tissue>
    </source>
</reference>
<dbReference type="InterPro" id="IPR037519">
    <property type="entry name" value="LITAF_fam"/>
</dbReference>